<dbReference type="AlphaFoldDB" id="A0A6A6MH41"/>
<dbReference type="GO" id="GO:0006355">
    <property type="term" value="P:regulation of DNA-templated transcription"/>
    <property type="evidence" value="ECO:0007669"/>
    <property type="project" value="InterPro"/>
</dbReference>
<feature type="domain" description="C2H2-type" evidence="3">
    <location>
        <begin position="254"/>
        <end position="276"/>
    </location>
</feature>
<dbReference type="SUPFAM" id="SSF57667">
    <property type="entry name" value="beta-beta-alpha zinc fingers"/>
    <property type="match status" value="1"/>
</dbReference>
<dbReference type="PROSITE" id="PS50157">
    <property type="entry name" value="ZINC_FINGER_C2H2_2"/>
    <property type="match status" value="3"/>
</dbReference>
<feature type="domain" description="C2H2-type" evidence="3">
    <location>
        <begin position="5"/>
        <end position="32"/>
    </location>
</feature>
<sequence length="329" mass="36757">MEKNRICKICNRRFANGKAMGGHMRSHLAKLPLPPKPITSEQAEASILKSPSRSSSSSSFNYPSSENPMQSYRSVNHELPFMSKANFAILQDGESDTESPRNPTRRRSRRCRKPVEKVAESVVKVADSTEQVSSISDISNEESVALCLLMLSRDKWEKTKQVDEYMEEEVDAEDEYDDESVDEIAVRSKNQRKYRCGTCQRSFRSYQALGGHKASHKKMKTHVKDDEYDEGEGSGCGGNNNNNNGVLPIEPKMYKCPFCDKVFESGQALGGHKKVHYSYLGNVKTSVKSSDNLLDLNLPAPEDDGEVSQADLSTVSNAKAYQLRNCGSY</sequence>
<name>A0A6A6MH41_HEVBR</name>
<accession>A0A6A6MH41</accession>
<dbReference type="InterPro" id="IPR036236">
    <property type="entry name" value="Znf_C2H2_sf"/>
</dbReference>
<feature type="compositionally biased region" description="Basic residues" evidence="2">
    <location>
        <begin position="103"/>
        <end position="112"/>
    </location>
</feature>
<feature type="domain" description="C2H2-type" evidence="3">
    <location>
        <begin position="194"/>
        <end position="221"/>
    </location>
</feature>
<dbReference type="Proteomes" id="UP000467840">
    <property type="component" value="Chromosome 14"/>
</dbReference>
<reference evidence="4 5" key="1">
    <citation type="journal article" date="2020" name="Mol. Plant">
        <title>The Chromosome-Based Rubber Tree Genome Provides New Insights into Spurge Genome Evolution and Rubber Biosynthesis.</title>
        <authorList>
            <person name="Liu J."/>
            <person name="Shi C."/>
            <person name="Shi C.C."/>
            <person name="Li W."/>
            <person name="Zhang Q.J."/>
            <person name="Zhang Y."/>
            <person name="Li K."/>
            <person name="Lu H.F."/>
            <person name="Shi C."/>
            <person name="Zhu S.T."/>
            <person name="Xiao Z.Y."/>
            <person name="Nan H."/>
            <person name="Yue Y."/>
            <person name="Zhu X.G."/>
            <person name="Wu Y."/>
            <person name="Hong X.N."/>
            <person name="Fan G.Y."/>
            <person name="Tong Y."/>
            <person name="Zhang D."/>
            <person name="Mao C.L."/>
            <person name="Liu Y.L."/>
            <person name="Hao S.J."/>
            <person name="Liu W.Q."/>
            <person name="Lv M.Q."/>
            <person name="Zhang H.B."/>
            <person name="Liu Y."/>
            <person name="Hu-Tang G.R."/>
            <person name="Wang J.P."/>
            <person name="Wang J.H."/>
            <person name="Sun Y.H."/>
            <person name="Ni S.B."/>
            <person name="Chen W.B."/>
            <person name="Zhang X.C."/>
            <person name="Jiao Y.N."/>
            <person name="Eichler E.E."/>
            <person name="Li G.H."/>
            <person name="Liu X."/>
            <person name="Gao L.Z."/>
        </authorList>
    </citation>
    <scope>NUCLEOTIDE SEQUENCE [LARGE SCALE GENOMIC DNA]</scope>
    <source>
        <strain evidence="5">cv. GT1</strain>
        <tissue evidence="4">Leaf</tissue>
    </source>
</reference>
<dbReference type="SMART" id="SM00355">
    <property type="entry name" value="ZnF_C2H2"/>
    <property type="match status" value="3"/>
</dbReference>
<dbReference type="PANTHER" id="PTHR46326:SF10">
    <property type="entry name" value="C2H2 AND C2HC ZINC FINGER PROTEIN"/>
    <property type="match status" value="1"/>
</dbReference>
<evidence type="ECO:0000256" key="1">
    <source>
        <dbReference type="PROSITE-ProRule" id="PRU00042"/>
    </source>
</evidence>
<keyword evidence="1" id="KW-0479">Metal-binding</keyword>
<comment type="caution">
    <text evidence="4">The sequence shown here is derived from an EMBL/GenBank/DDBJ whole genome shotgun (WGS) entry which is preliminary data.</text>
</comment>
<evidence type="ECO:0000313" key="4">
    <source>
        <dbReference type="EMBL" id="KAF2311703.1"/>
    </source>
</evidence>
<evidence type="ECO:0000259" key="3">
    <source>
        <dbReference type="PROSITE" id="PS50157"/>
    </source>
</evidence>
<feature type="region of interest" description="Disordered" evidence="2">
    <location>
        <begin position="21"/>
        <end position="71"/>
    </location>
</feature>
<organism evidence="4 5">
    <name type="scientific">Hevea brasiliensis</name>
    <name type="common">Para rubber tree</name>
    <name type="synonym">Siphonia brasiliensis</name>
    <dbReference type="NCBI Taxonomy" id="3981"/>
    <lineage>
        <taxon>Eukaryota</taxon>
        <taxon>Viridiplantae</taxon>
        <taxon>Streptophyta</taxon>
        <taxon>Embryophyta</taxon>
        <taxon>Tracheophyta</taxon>
        <taxon>Spermatophyta</taxon>
        <taxon>Magnoliopsida</taxon>
        <taxon>eudicotyledons</taxon>
        <taxon>Gunneridae</taxon>
        <taxon>Pentapetalae</taxon>
        <taxon>rosids</taxon>
        <taxon>fabids</taxon>
        <taxon>Malpighiales</taxon>
        <taxon>Euphorbiaceae</taxon>
        <taxon>Crotonoideae</taxon>
        <taxon>Micrandreae</taxon>
        <taxon>Hevea</taxon>
    </lineage>
</organism>
<keyword evidence="1" id="KW-0863">Zinc-finger</keyword>
<protein>
    <recommendedName>
        <fullName evidence="3">C2H2-type domain-containing protein</fullName>
    </recommendedName>
</protein>
<dbReference type="InterPro" id="IPR013087">
    <property type="entry name" value="Znf_C2H2_type"/>
</dbReference>
<gene>
    <name evidence="4" type="ORF">GH714_026168</name>
</gene>
<keyword evidence="5" id="KW-1185">Reference proteome</keyword>
<evidence type="ECO:0000313" key="5">
    <source>
        <dbReference type="Proteomes" id="UP000467840"/>
    </source>
</evidence>
<proteinExistence type="predicted"/>
<feature type="region of interest" description="Disordered" evidence="2">
    <location>
        <begin position="88"/>
        <end position="114"/>
    </location>
</feature>
<dbReference type="PANTHER" id="PTHR46326">
    <property type="entry name" value="ZINC FINGER PROTEIN ZAT1-RELATED"/>
    <property type="match status" value="1"/>
</dbReference>
<dbReference type="InterPro" id="IPR044303">
    <property type="entry name" value="ZAT1/4/9"/>
</dbReference>
<dbReference type="EMBL" id="JAAGAX010000006">
    <property type="protein sequence ID" value="KAF2311703.1"/>
    <property type="molecule type" value="Genomic_DNA"/>
</dbReference>
<evidence type="ECO:0000256" key="2">
    <source>
        <dbReference type="SAM" id="MobiDB-lite"/>
    </source>
</evidence>
<dbReference type="Pfam" id="PF13912">
    <property type="entry name" value="zf-C2H2_6"/>
    <property type="match status" value="3"/>
</dbReference>
<dbReference type="PROSITE" id="PS00028">
    <property type="entry name" value="ZINC_FINGER_C2H2_1"/>
    <property type="match status" value="3"/>
</dbReference>
<dbReference type="Gene3D" id="3.30.160.60">
    <property type="entry name" value="Classic Zinc Finger"/>
    <property type="match status" value="1"/>
</dbReference>
<feature type="compositionally biased region" description="Low complexity" evidence="2">
    <location>
        <begin position="46"/>
        <end position="65"/>
    </location>
</feature>
<dbReference type="GO" id="GO:0008270">
    <property type="term" value="F:zinc ion binding"/>
    <property type="evidence" value="ECO:0007669"/>
    <property type="project" value="UniProtKB-KW"/>
</dbReference>
<keyword evidence="1" id="KW-0862">Zinc</keyword>